<dbReference type="Pfam" id="PF01979">
    <property type="entry name" value="Amidohydro_1"/>
    <property type="match status" value="1"/>
</dbReference>
<evidence type="ECO:0000259" key="2">
    <source>
        <dbReference type="Pfam" id="PF01979"/>
    </source>
</evidence>
<gene>
    <name evidence="4" type="ORF">ACFPM8_19515</name>
</gene>
<dbReference type="Gene3D" id="2.30.40.10">
    <property type="entry name" value="Urease, subunit C, domain 1"/>
    <property type="match status" value="1"/>
</dbReference>
<dbReference type="CDD" id="cd01317">
    <property type="entry name" value="DHOase_IIa"/>
    <property type="match status" value="1"/>
</dbReference>
<dbReference type="EMBL" id="JBHSMT010000029">
    <property type="protein sequence ID" value="MFC5476156.1"/>
    <property type="molecule type" value="Genomic_DNA"/>
</dbReference>
<comment type="caution">
    <text evidence="4">The sequence shown here is derived from an EMBL/GenBank/DDBJ whole genome shotgun (WGS) entry which is preliminary data.</text>
</comment>
<evidence type="ECO:0000259" key="3">
    <source>
        <dbReference type="Pfam" id="PF12890"/>
    </source>
</evidence>
<proteinExistence type="predicted"/>
<accession>A0ABW0MFB6</accession>
<dbReference type="NCBIfam" id="NF005791">
    <property type="entry name" value="PRK07627.1"/>
    <property type="match status" value="1"/>
</dbReference>
<dbReference type="InterPro" id="IPR006680">
    <property type="entry name" value="Amidohydro-rel"/>
</dbReference>
<keyword evidence="1" id="KW-0665">Pyrimidine biosynthesis</keyword>
<sequence>MKLHIKNGRLIDPANGIDGQQDLYVAAGKIVGIGQPPADFSASKTIDASGLVVMPGLVDLSARLREPGYEYKATLESEMQAAMQGGVTSLVCPPDTDPVLDEPGLVQMLKHRAKGLNQAHVYPLGALTVGLKGQELTEMAQLTDAGCIGFAQAEQPILDTTVLLRALQYARTFEYTVWLHPQDPYLGRGGIAHSGPVASRLGLSGVPTMAETIRLHTIFELVRATGARVHLCRISSAAGLELVRAAKKEGLPITCDVGAHHIHMTDVDIGFFDSNARMTPPFRSQRDRDAIRQGLLDGTIDAICSDHTPVDDDEKLLPFGEATPGATGLELLLSLALKWADECVDPDQQPFSRAIAKISSDAARVAGLPAGQLSVGSTADICLFDPAVRWKVEAKALASQGKHTPFLGYELGGRVRTTIVAGQIAFERA</sequence>
<dbReference type="NCBIfam" id="TIGR00857">
    <property type="entry name" value="pyrC_multi"/>
    <property type="match status" value="1"/>
</dbReference>
<protein>
    <submittedName>
        <fullName evidence="4">Dihydroorotase</fullName>
        <ecNumber evidence="4">3.5.2.3</ecNumber>
    </submittedName>
</protein>
<dbReference type="Pfam" id="PF12890">
    <property type="entry name" value="DHOase"/>
    <property type="match status" value="1"/>
</dbReference>
<dbReference type="SUPFAM" id="SSF51338">
    <property type="entry name" value="Composite domain of metallo-dependent hydrolases"/>
    <property type="match status" value="1"/>
</dbReference>
<dbReference type="InterPro" id="IPR004722">
    <property type="entry name" value="DHOase"/>
</dbReference>
<evidence type="ECO:0000313" key="4">
    <source>
        <dbReference type="EMBL" id="MFC5476156.1"/>
    </source>
</evidence>
<feature type="domain" description="Amidohydrolase-related" evidence="2">
    <location>
        <begin position="244"/>
        <end position="424"/>
    </location>
</feature>
<keyword evidence="4" id="KW-0378">Hydrolase</keyword>
<dbReference type="InterPro" id="IPR011059">
    <property type="entry name" value="Metal-dep_hydrolase_composite"/>
</dbReference>
<dbReference type="SUPFAM" id="SSF51556">
    <property type="entry name" value="Metallo-dependent hydrolases"/>
    <property type="match status" value="1"/>
</dbReference>
<dbReference type="GO" id="GO:0004151">
    <property type="term" value="F:dihydroorotase activity"/>
    <property type="evidence" value="ECO:0007669"/>
    <property type="project" value="UniProtKB-EC"/>
</dbReference>
<dbReference type="RefSeq" id="WP_379000056.1">
    <property type="nucleotide sequence ID" value="NZ_JBHSMT010000029.1"/>
</dbReference>
<dbReference type="Proteomes" id="UP001596045">
    <property type="component" value="Unassembled WGS sequence"/>
</dbReference>
<dbReference type="PANTHER" id="PTHR43668:SF2">
    <property type="entry name" value="ALLANTOINASE"/>
    <property type="match status" value="1"/>
</dbReference>
<dbReference type="InterPro" id="IPR024403">
    <property type="entry name" value="DHOase_cat"/>
</dbReference>
<keyword evidence="5" id="KW-1185">Reference proteome</keyword>
<dbReference type="PANTHER" id="PTHR43668">
    <property type="entry name" value="ALLANTOINASE"/>
    <property type="match status" value="1"/>
</dbReference>
<dbReference type="InterPro" id="IPR050138">
    <property type="entry name" value="DHOase/Allantoinase_Hydrolase"/>
</dbReference>
<dbReference type="EC" id="3.5.2.3" evidence="4"/>
<organism evidence="4 5">
    <name type="scientific">Paraherbaspirillum soli</name>
    <dbReference type="NCBI Taxonomy" id="631222"/>
    <lineage>
        <taxon>Bacteria</taxon>
        <taxon>Pseudomonadati</taxon>
        <taxon>Pseudomonadota</taxon>
        <taxon>Betaproteobacteria</taxon>
        <taxon>Burkholderiales</taxon>
        <taxon>Oxalobacteraceae</taxon>
        <taxon>Paraherbaspirillum</taxon>
    </lineage>
</organism>
<dbReference type="Gene3D" id="3.20.20.140">
    <property type="entry name" value="Metal-dependent hydrolases"/>
    <property type="match status" value="1"/>
</dbReference>
<evidence type="ECO:0000256" key="1">
    <source>
        <dbReference type="ARBA" id="ARBA00022975"/>
    </source>
</evidence>
<name>A0ABW0MFB6_9BURK</name>
<feature type="domain" description="Dihydroorotase catalytic" evidence="3">
    <location>
        <begin position="51"/>
        <end position="236"/>
    </location>
</feature>
<dbReference type="InterPro" id="IPR032466">
    <property type="entry name" value="Metal_Hydrolase"/>
</dbReference>
<evidence type="ECO:0000313" key="5">
    <source>
        <dbReference type="Proteomes" id="UP001596045"/>
    </source>
</evidence>
<reference evidence="5" key="1">
    <citation type="journal article" date="2019" name="Int. J. Syst. Evol. Microbiol.">
        <title>The Global Catalogue of Microorganisms (GCM) 10K type strain sequencing project: providing services to taxonomists for standard genome sequencing and annotation.</title>
        <authorList>
            <consortium name="The Broad Institute Genomics Platform"/>
            <consortium name="The Broad Institute Genome Sequencing Center for Infectious Disease"/>
            <person name="Wu L."/>
            <person name="Ma J."/>
        </authorList>
    </citation>
    <scope>NUCLEOTIDE SEQUENCE [LARGE SCALE GENOMIC DNA]</scope>
    <source>
        <strain evidence="5">JCM 17066</strain>
    </source>
</reference>